<dbReference type="PROSITE" id="PS51257">
    <property type="entry name" value="PROKAR_LIPOPROTEIN"/>
    <property type="match status" value="1"/>
</dbReference>
<reference evidence="9" key="1">
    <citation type="submission" date="2016-10" db="EMBL/GenBank/DDBJ databases">
        <authorList>
            <person name="Varghese N."/>
            <person name="Submissions S."/>
        </authorList>
    </citation>
    <scope>NUCLEOTIDE SEQUENCE [LARGE SCALE GENOMIC DNA]</scope>
    <source>
        <strain evidence="9">DSM 23515</strain>
    </source>
</reference>
<dbReference type="GO" id="GO:0004222">
    <property type="term" value="F:metalloendopeptidase activity"/>
    <property type="evidence" value="ECO:0007669"/>
    <property type="project" value="InterPro"/>
</dbReference>
<evidence type="ECO:0000256" key="4">
    <source>
        <dbReference type="ARBA" id="ARBA00022801"/>
    </source>
</evidence>
<keyword evidence="5" id="KW-0862">Zinc</keyword>
<evidence type="ECO:0000313" key="9">
    <source>
        <dbReference type="Proteomes" id="UP000199116"/>
    </source>
</evidence>
<keyword evidence="2" id="KW-0645">Protease</keyword>
<dbReference type="InterPro" id="IPR024079">
    <property type="entry name" value="MetalloPept_cat_dom_sf"/>
</dbReference>
<dbReference type="GO" id="GO:0006508">
    <property type="term" value="P:proteolysis"/>
    <property type="evidence" value="ECO:0007669"/>
    <property type="project" value="UniProtKB-KW"/>
</dbReference>
<dbReference type="Proteomes" id="UP000199116">
    <property type="component" value="Unassembled WGS sequence"/>
</dbReference>
<dbReference type="Pfam" id="PF01457">
    <property type="entry name" value="Peptidase_M8"/>
    <property type="match status" value="1"/>
</dbReference>
<gene>
    <name evidence="8" type="ORF">SAMN04488033_11641</name>
</gene>
<dbReference type="GO" id="GO:0046872">
    <property type="term" value="F:metal ion binding"/>
    <property type="evidence" value="ECO:0007669"/>
    <property type="project" value="UniProtKB-KW"/>
</dbReference>
<comment type="cofactor">
    <cofactor evidence="1">
        <name>Zn(2+)</name>
        <dbReference type="ChEBI" id="CHEBI:29105"/>
    </cofactor>
</comment>
<dbReference type="AlphaFoldDB" id="A0A1I2MWX9"/>
<sequence length="355" mass="38164">MRNILTRLKFKGLFSVAIGAALFVSCSEDSVDSVQSDMDTTAKQEFELLAPDNGLIKIDAKLNTAKSNINKKRATDAAGVDRGRFNISINYLVPVTDRQREVFESAAARWERIIIKDESSIPEEEVAGAIPSAFLGFPALNANGPIDDVVIEVVLIPIDGPGRVLGSAGPRFVRTSNRLTISGIMQFDTADLQSLDDRGLFENVIVHEMGHVLGVGTLWNSGDKMLSQGPASNPYFTGKKANVFWNAEGGEFELPIENMGGPGTAGGHWRESLLRNELMTGFINLGENPLSRITAGSMKDLGYGAASVGEQYDLAKGTPGVNISELDEMNADGSQGINIADHEVLLEPIGEVVDK</sequence>
<feature type="chain" id="PRO_5011790308" evidence="7">
    <location>
        <begin position="21"/>
        <end position="355"/>
    </location>
</feature>
<keyword evidence="9" id="KW-1185">Reference proteome</keyword>
<dbReference type="GO" id="GO:0007155">
    <property type="term" value="P:cell adhesion"/>
    <property type="evidence" value="ECO:0007669"/>
    <property type="project" value="InterPro"/>
</dbReference>
<dbReference type="Gene3D" id="3.90.132.10">
    <property type="entry name" value="Leishmanolysin , domain 2"/>
    <property type="match status" value="1"/>
</dbReference>
<dbReference type="Gene3D" id="3.40.390.10">
    <property type="entry name" value="Collagenase (Catalytic Domain)"/>
    <property type="match status" value="1"/>
</dbReference>
<proteinExistence type="predicted"/>
<organism evidence="8 9">
    <name type="scientific">Salegentibacter agarivorans</name>
    <dbReference type="NCBI Taxonomy" id="345907"/>
    <lineage>
        <taxon>Bacteria</taxon>
        <taxon>Pseudomonadati</taxon>
        <taxon>Bacteroidota</taxon>
        <taxon>Flavobacteriia</taxon>
        <taxon>Flavobacteriales</taxon>
        <taxon>Flavobacteriaceae</taxon>
        <taxon>Salegentibacter</taxon>
    </lineage>
</organism>
<keyword evidence="4" id="KW-0378">Hydrolase</keyword>
<dbReference type="EMBL" id="FOOH01000016">
    <property type="protein sequence ID" value="SFF95390.1"/>
    <property type="molecule type" value="Genomic_DNA"/>
</dbReference>
<accession>A0A1I2MWX9</accession>
<evidence type="ECO:0000313" key="8">
    <source>
        <dbReference type="EMBL" id="SFF95390.1"/>
    </source>
</evidence>
<name>A0A1I2MWX9_9FLAO</name>
<evidence type="ECO:0000256" key="6">
    <source>
        <dbReference type="ARBA" id="ARBA00023049"/>
    </source>
</evidence>
<evidence type="ECO:0000256" key="7">
    <source>
        <dbReference type="SAM" id="SignalP"/>
    </source>
</evidence>
<evidence type="ECO:0000256" key="5">
    <source>
        <dbReference type="ARBA" id="ARBA00022833"/>
    </source>
</evidence>
<evidence type="ECO:0000256" key="2">
    <source>
        <dbReference type="ARBA" id="ARBA00022670"/>
    </source>
</evidence>
<dbReference type="SUPFAM" id="SSF55486">
    <property type="entry name" value="Metalloproteases ('zincins'), catalytic domain"/>
    <property type="match status" value="1"/>
</dbReference>
<feature type="signal peptide" evidence="7">
    <location>
        <begin position="1"/>
        <end position="20"/>
    </location>
</feature>
<evidence type="ECO:0000256" key="1">
    <source>
        <dbReference type="ARBA" id="ARBA00001947"/>
    </source>
</evidence>
<protein>
    <submittedName>
        <fullName evidence="8">Leishmanolysin</fullName>
    </submittedName>
</protein>
<dbReference type="RefSeq" id="WP_093305134.1">
    <property type="nucleotide sequence ID" value="NZ_FOOH01000016.1"/>
</dbReference>
<dbReference type="InterPro" id="IPR001577">
    <property type="entry name" value="Peptidase_M8"/>
</dbReference>
<dbReference type="GO" id="GO:0016020">
    <property type="term" value="C:membrane"/>
    <property type="evidence" value="ECO:0007669"/>
    <property type="project" value="InterPro"/>
</dbReference>
<evidence type="ECO:0000256" key="3">
    <source>
        <dbReference type="ARBA" id="ARBA00022723"/>
    </source>
</evidence>
<keyword evidence="3" id="KW-0479">Metal-binding</keyword>
<keyword evidence="6" id="KW-0482">Metalloprotease</keyword>
<keyword evidence="7" id="KW-0732">Signal</keyword>